<dbReference type="PROSITE" id="PS50112">
    <property type="entry name" value="PAS"/>
    <property type="match status" value="1"/>
</dbReference>
<dbReference type="RefSeq" id="WP_073134353.1">
    <property type="nucleotide sequence ID" value="NZ_FQWQ01000001.1"/>
</dbReference>
<feature type="transmembrane region" description="Helical" evidence="2">
    <location>
        <begin position="78"/>
        <end position="97"/>
    </location>
</feature>
<evidence type="ECO:0000256" key="1">
    <source>
        <dbReference type="SAM" id="Coils"/>
    </source>
</evidence>
<evidence type="ECO:0000259" key="3">
    <source>
        <dbReference type="PROSITE" id="PS50112"/>
    </source>
</evidence>
<dbReference type="PANTHER" id="PTHR44757">
    <property type="entry name" value="DIGUANYLATE CYCLASE DGCP"/>
    <property type="match status" value="1"/>
</dbReference>
<keyword evidence="2" id="KW-1133">Transmembrane helix</keyword>
<reference evidence="5 6" key="1">
    <citation type="submission" date="2016-11" db="EMBL/GenBank/DDBJ databases">
        <authorList>
            <person name="Jaros S."/>
            <person name="Januszkiewicz K."/>
            <person name="Wedrychowicz H."/>
        </authorList>
    </citation>
    <scope>NUCLEOTIDE SEQUENCE [LARGE SCALE GENOMIC DNA]</scope>
    <source>
        <strain evidence="5 6">DSM 24574</strain>
    </source>
</reference>
<keyword evidence="1" id="KW-0175">Coiled coil</keyword>
<dbReference type="OrthoDB" id="9124519at2"/>
<feature type="transmembrane region" description="Helical" evidence="2">
    <location>
        <begin position="103"/>
        <end position="119"/>
    </location>
</feature>
<feature type="transmembrane region" description="Helical" evidence="2">
    <location>
        <begin position="124"/>
        <end position="141"/>
    </location>
</feature>
<gene>
    <name evidence="5" type="ORF">SAMN04488109_2661</name>
</gene>
<evidence type="ECO:0000313" key="5">
    <source>
        <dbReference type="EMBL" id="SHG96427.1"/>
    </source>
</evidence>
<keyword evidence="6" id="KW-1185">Reference proteome</keyword>
<proteinExistence type="predicted"/>
<name>A0A1M5P3Z4_9BACT</name>
<dbReference type="PROSITE" id="PS50113">
    <property type="entry name" value="PAC"/>
    <property type="match status" value="1"/>
</dbReference>
<feature type="transmembrane region" description="Helical" evidence="2">
    <location>
        <begin position="53"/>
        <end position="71"/>
    </location>
</feature>
<feature type="transmembrane region" description="Helical" evidence="2">
    <location>
        <begin position="161"/>
        <end position="181"/>
    </location>
</feature>
<dbReference type="AlphaFoldDB" id="A0A1M5P3Z4"/>
<feature type="transmembrane region" description="Helical" evidence="2">
    <location>
        <begin position="25"/>
        <end position="47"/>
    </location>
</feature>
<dbReference type="STRING" id="947013.SAMN04488109_2661"/>
<dbReference type="InterPro" id="IPR035965">
    <property type="entry name" value="PAS-like_dom_sf"/>
</dbReference>
<dbReference type="Proteomes" id="UP000184212">
    <property type="component" value="Unassembled WGS sequence"/>
</dbReference>
<evidence type="ECO:0000259" key="4">
    <source>
        <dbReference type="PROSITE" id="PS50113"/>
    </source>
</evidence>
<keyword evidence="2" id="KW-0472">Membrane</keyword>
<feature type="coiled-coil region" evidence="1">
    <location>
        <begin position="181"/>
        <end position="215"/>
    </location>
</feature>
<dbReference type="NCBIfam" id="TIGR00229">
    <property type="entry name" value="sensory_box"/>
    <property type="match status" value="1"/>
</dbReference>
<evidence type="ECO:0000256" key="2">
    <source>
        <dbReference type="SAM" id="Phobius"/>
    </source>
</evidence>
<feature type="domain" description="PAC" evidence="4">
    <location>
        <begin position="298"/>
        <end position="350"/>
    </location>
</feature>
<accession>A0A1M5P3Z4</accession>
<dbReference type="CDD" id="cd00130">
    <property type="entry name" value="PAS"/>
    <property type="match status" value="1"/>
</dbReference>
<sequence>MREHLKKLIHLGWHAGMDQSERARLVSINAFLVLSLVLTVLFVLVFLSLGSLSVLQALGYVPMLLLVLYLHSKFAFRTARVLVSYGFMGMVLTLALLERRSGTEYLLIALGCCSVVVFNKLTNVIASFLFAFLCYVFYKWYDSHVPFVPNPTVPYALAQNSIMFLSGFIVLAQSLVFRWLIRDYAEKLTMANRETQAMNEELQATNEELTAFSENLDLMVRQKSAQLQAYIDAIDVSIYSVVSDLDGNFMKVNDQVIAISGYTREELIGKHYRLLTSSQYSDAFFDERRQILMEGKTWRGEVEHQTKQGTLIWFDCIVIPIRDSDGIIKSFLTLGLSITERKMHDKLQEDTITLLESIAFRASHGIRGPLARINGLSYLVRRNVVDQTEFELIAEKLITCSQELNAATSELVTYVSDHQELMMDSRQNNGR</sequence>
<dbReference type="InterPro" id="IPR000014">
    <property type="entry name" value="PAS"/>
</dbReference>
<protein>
    <submittedName>
        <fullName evidence="5">PAS domain S-box-containing protein</fullName>
    </submittedName>
</protein>
<dbReference type="Gene3D" id="3.30.450.20">
    <property type="entry name" value="PAS domain"/>
    <property type="match status" value="1"/>
</dbReference>
<organism evidence="5 6">
    <name type="scientific">Chryseolinea serpens</name>
    <dbReference type="NCBI Taxonomy" id="947013"/>
    <lineage>
        <taxon>Bacteria</taxon>
        <taxon>Pseudomonadati</taxon>
        <taxon>Bacteroidota</taxon>
        <taxon>Cytophagia</taxon>
        <taxon>Cytophagales</taxon>
        <taxon>Fulvivirgaceae</taxon>
        <taxon>Chryseolinea</taxon>
    </lineage>
</organism>
<dbReference type="PANTHER" id="PTHR44757:SF2">
    <property type="entry name" value="BIOFILM ARCHITECTURE MAINTENANCE PROTEIN MBAA"/>
    <property type="match status" value="1"/>
</dbReference>
<dbReference type="EMBL" id="FQWQ01000001">
    <property type="protein sequence ID" value="SHG96427.1"/>
    <property type="molecule type" value="Genomic_DNA"/>
</dbReference>
<dbReference type="InterPro" id="IPR052155">
    <property type="entry name" value="Biofilm_reg_signaling"/>
</dbReference>
<dbReference type="SMART" id="SM00091">
    <property type="entry name" value="PAS"/>
    <property type="match status" value="1"/>
</dbReference>
<dbReference type="SUPFAM" id="SSF55785">
    <property type="entry name" value="PYP-like sensor domain (PAS domain)"/>
    <property type="match status" value="1"/>
</dbReference>
<dbReference type="InterPro" id="IPR000700">
    <property type="entry name" value="PAS-assoc_C"/>
</dbReference>
<dbReference type="Pfam" id="PF13426">
    <property type="entry name" value="PAS_9"/>
    <property type="match status" value="1"/>
</dbReference>
<evidence type="ECO:0000313" key="6">
    <source>
        <dbReference type="Proteomes" id="UP000184212"/>
    </source>
</evidence>
<keyword evidence="2" id="KW-0812">Transmembrane</keyword>
<feature type="domain" description="PAS" evidence="3">
    <location>
        <begin position="223"/>
        <end position="270"/>
    </location>
</feature>